<dbReference type="Proteomes" id="UP000639403">
    <property type="component" value="Unassembled WGS sequence"/>
</dbReference>
<sequence length="74" mass="8363">MSDDHDTRLLLSPDPSDIADVAQVNVSAKQDLKFDAPCHMVVNSDGVNSKIVDWQDMTEFERERTMQVLTTLNQ</sequence>
<reference evidence="1" key="2">
    <citation type="journal article" name="Front. Microbiol.">
        <title>Degradative Capacity of Two Strains of Rhodonia placenta: From Phenotype to Genotype.</title>
        <authorList>
            <person name="Kolle M."/>
            <person name="Horta M.A.C."/>
            <person name="Nowrousian M."/>
            <person name="Ohm R.A."/>
            <person name="Benz J.P."/>
            <person name="Pilgard A."/>
        </authorList>
    </citation>
    <scope>NUCLEOTIDE SEQUENCE</scope>
    <source>
        <strain evidence="1">FPRL280</strain>
    </source>
</reference>
<proteinExistence type="predicted"/>
<gene>
    <name evidence="1" type="ORF">IEO21_05931</name>
</gene>
<name>A0A8H7P104_9APHY</name>
<comment type="caution">
    <text evidence="1">The sequence shown here is derived from an EMBL/GenBank/DDBJ whole genome shotgun (WGS) entry which is preliminary data.</text>
</comment>
<dbReference type="AlphaFoldDB" id="A0A8H7P104"/>
<accession>A0A8H7P104</accession>
<dbReference type="EMBL" id="JADOXO010000119">
    <property type="protein sequence ID" value="KAF9812880.1"/>
    <property type="molecule type" value="Genomic_DNA"/>
</dbReference>
<reference evidence="1" key="1">
    <citation type="submission" date="2020-11" db="EMBL/GenBank/DDBJ databases">
        <authorList>
            <person name="Koelle M."/>
            <person name="Horta M.A.C."/>
            <person name="Nowrousian M."/>
            <person name="Ohm R.A."/>
            <person name="Benz P."/>
            <person name="Pilgard A."/>
        </authorList>
    </citation>
    <scope>NUCLEOTIDE SEQUENCE</scope>
    <source>
        <strain evidence="1">FPRL280</strain>
    </source>
</reference>
<evidence type="ECO:0000313" key="2">
    <source>
        <dbReference type="Proteomes" id="UP000639403"/>
    </source>
</evidence>
<protein>
    <submittedName>
        <fullName evidence="1">Uncharacterized protein</fullName>
    </submittedName>
</protein>
<evidence type="ECO:0000313" key="1">
    <source>
        <dbReference type="EMBL" id="KAF9812880.1"/>
    </source>
</evidence>
<organism evidence="1 2">
    <name type="scientific">Rhodonia placenta</name>
    <dbReference type="NCBI Taxonomy" id="104341"/>
    <lineage>
        <taxon>Eukaryota</taxon>
        <taxon>Fungi</taxon>
        <taxon>Dikarya</taxon>
        <taxon>Basidiomycota</taxon>
        <taxon>Agaricomycotina</taxon>
        <taxon>Agaricomycetes</taxon>
        <taxon>Polyporales</taxon>
        <taxon>Adustoporiaceae</taxon>
        <taxon>Rhodonia</taxon>
    </lineage>
</organism>